<dbReference type="Pfam" id="PF01575">
    <property type="entry name" value="MaoC_dehydratas"/>
    <property type="match status" value="1"/>
</dbReference>
<proteinExistence type="predicted"/>
<evidence type="ECO:0000313" key="3">
    <source>
        <dbReference type="Proteomes" id="UP000241229"/>
    </source>
</evidence>
<feature type="domain" description="MaoC-like" evidence="1">
    <location>
        <begin position="15"/>
        <end position="123"/>
    </location>
</feature>
<dbReference type="InterPro" id="IPR039375">
    <property type="entry name" value="NodN-like"/>
</dbReference>
<name>A0A2P7SGZ7_9HYPH</name>
<gene>
    <name evidence="2" type="ORF">C7I84_09140</name>
</gene>
<organism evidence="2 3">
    <name type="scientific">Kumtagia ephedrae</name>
    <dbReference type="NCBI Taxonomy" id="2116701"/>
    <lineage>
        <taxon>Bacteria</taxon>
        <taxon>Pseudomonadati</taxon>
        <taxon>Pseudomonadota</taxon>
        <taxon>Alphaproteobacteria</taxon>
        <taxon>Hyphomicrobiales</taxon>
        <taxon>Phyllobacteriaceae</taxon>
        <taxon>Kumtagia</taxon>
    </lineage>
</organism>
<protein>
    <submittedName>
        <fullName evidence="2">Nodulation protein NodN</fullName>
    </submittedName>
</protein>
<dbReference type="PANTHER" id="PTHR42993:SF1">
    <property type="entry name" value="MAOC-LIKE DEHYDRATASE DOMAIN-CONTAINING PROTEIN"/>
    <property type="match status" value="1"/>
</dbReference>
<evidence type="ECO:0000313" key="2">
    <source>
        <dbReference type="EMBL" id="PSJ61758.1"/>
    </source>
</evidence>
<reference evidence="2 3" key="1">
    <citation type="submission" date="2018-03" db="EMBL/GenBank/DDBJ databases">
        <title>The draft genome of Mesorhizobium sp. 6GN-30.</title>
        <authorList>
            <person name="Liu L."/>
            <person name="Li L."/>
            <person name="Wang T."/>
            <person name="Zhang X."/>
            <person name="Liang L."/>
        </authorList>
    </citation>
    <scope>NUCLEOTIDE SEQUENCE [LARGE SCALE GENOMIC DNA]</scope>
    <source>
        <strain evidence="2 3">6GN30</strain>
    </source>
</reference>
<comment type="caution">
    <text evidence="2">The sequence shown here is derived from an EMBL/GenBank/DDBJ whole genome shotgun (WGS) entry which is preliminary data.</text>
</comment>
<dbReference type="SUPFAM" id="SSF54637">
    <property type="entry name" value="Thioesterase/thiol ester dehydrase-isomerase"/>
    <property type="match status" value="1"/>
</dbReference>
<evidence type="ECO:0000259" key="1">
    <source>
        <dbReference type="Pfam" id="PF01575"/>
    </source>
</evidence>
<dbReference type="OrthoDB" id="9801735at2"/>
<dbReference type="InterPro" id="IPR029069">
    <property type="entry name" value="HotDog_dom_sf"/>
</dbReference>
<dbReference type="Proteomes" id="UP000241229">
    <property type="component" value="Unassembled WGS sequence"/>
</dbReference>
<dbReference type="CDD" id="cd03450">
    <property type="entry name" value="NodN"/>
    <property type="match status" value="1"/>
</dbReference>
<sequence length="161" mass="18311">MPREVAPTFDELRGLIGQELAVSDWVTVDQARIDQFAECTGDRQWIHVDVELARRRSPLRTTIAHGYLSLSLIGSFIQEMRILPENTQGAFNYGIDHVRFTAPVRSGARVRLRTTLLSMEDRGPGQYLMKASNTMEIEGEDRPALVAHTLVMLYERRRRGA</sequence>
<dbReference type="EMBL" id="PXYK01000007">
    <property type="protein sequence ID" value="PSJ61758.1"/>
    <property type="molecule type" value="Genomic_DNA"/>
</dbReference>
<accession>A0A2P7SGZ7</accession>
<dbReference type="PANTHER" id="PTHR42993">
    <property type="entry name" value="MAOC-LIKE DEHYDRATASE DOMAIN-CONTAINING PROTEIN"/>
    <property type="match status" value="1"/>
</dbReference>
<dbReference type="AlphaFoldDB" id="A0A2P7SGZ7"/>
<keyword evidence="3" id="KW-1185">Reference proteome</keyword>
<dbReference type="RefSeq" id="WP_106771866.1">
    <property type="nucleotide sequence ID" value="NZ_PXYK01000007.1"/>
</dbReference>
<dbReference type="Gene3D" id="3.10.129.10">
    <property type="entry name" value="Hotdog Thioesterase"/>
    <property type="match status" value="1"/>
</dbReference>
<dbReference type="InterPro" id="IPR002539">
    <property type="entry name" value="MaoC-like_dom"/>
</dbReference>